<dbReference type="Gene3D" id="3.40.50.300">
    <property type="entry name" value="P-loop containing nucleotide triphosphate hydrolases"/>
    <property type="match status" value="1"/>
</dbReference>
<organism evidence="1 2">
    <name type="scientific">Limnohabitans lacus</name>
    <dbReference type="NCBI Taxonomy" id="3045173"/>
    <lineage>
        <taxon>Bacteria</taxon>
        <taxon>Pseudomonadati</taxon>
        <taxon>Pseudomonadota</taxon>
        <taxon>Betaproteobacteria</taxon>
        <taxon>Burkholderiales</taxon>
        <taxon>Comamonadaceae</taxon>
        <taxon>Limnohabitans</taxon>
    </lineage>
</organism>
<dbReference type="PANTHER" id="PTHR42927:SF1">
    <property type="entry name" value="HELICASE SUPERFAMILY 1 AND 2 DOMAIN-CONTAINING PROTEIN"/>
    <property type="match status" value="1"/>
</dbReference>
<gene>
    <name evidence="1" type="ORF">QLQ16_12225</name>
</gene>
<dbReference type="PANTHER" id="PTHR42927">
    <property type="entry name" value="HELICASE SUPERFAMILY 1 AND 2 DOMAIN-CONTAINING PROTEIN"/>
    <property type="match status" value="1"/>
</dbReference>
<proteinExistence type="predicted"/>
<dbReference type="Proteomes" id="UP001431902">
    <property type="component" value="Unassembled WGS sequence"/>
</dbReference>
<sequence length="236" mass="26414">MSDMTVSDIMSDGNFRITTRTPFKLKRRPGIKTVVISPETTEGYLDGECIDKSSQIALFQGLARAHYWQRLLDEGKVRSGSEIAKLEELDPSTVNELLRLKALKKIRHYVESHDKAIRKKAEIMVDHFVAQVAGKQKIGGKARAMIVCNGIARAIDYYREVSDYLASIKSPFKAIVAYSGDFEISGVRKTEADLNDFPSKDIPSRLKQDPYLARAPDGDIVEVKHAHLPLEMHLGA</sequence>
<accession>A0ABT6X906</accession>
<dbReference type="InterPro" id="IPR027417">
    <property type="entry name" value="P-loop_NTPase"/>
</dbReference>
<protein>
    <submittedName>
        <fullName evidence="1">Uncharacterized protein</fullName>
    </submittedName>
</protein>
<evidence type="ECO:0000313" key="1">
    <source>
        <dbReference type="EMBL" id="MDI9234599.1"/>
    </source>
</evidence>
<dbReference type="EMBL" id="JASGBH010000009">
    <property type="protein sequence ID" value="MDI9234599.1"/>
    <property type="molecule type" value="Genomic_DNA"/>
</dbReference>
<dbReference type="RefSeq" id="WP_283224956.1">
    <property type="nucleotide sequence ID" value="NZ_JASGBH010000009.1"/>
</dbReference>
<reference evidence="1" key="1">
    <citation type="submission" date="2023-05" db="EMBL/GenBank/DDBJ databases">
        <title>Limnohabitans sp. strain HM2-2 Genome sequencing and assembly.</title>
        <authorList>
            <person name="Jung Y."/>
        </authorList>
    </citation>
    <scope>NUCLEOTIDE SEQUENCE</scope>
    <source>
        <strain evidence="1">HM2-2</strain>
    </source>
</reference>
<evidence type="ECO:0000313" key="2">
    <source>
        <dbReference type="Proteomes" id="UP001431902"/>
    </source>
</evidence>
<keyword evidence="2" id="KW-1185">Reference proteome</keyword>
<name>A0ABT6X906_9BURK</name>
<comment type="caution">
    <text evidence="1">The sequence shown here is derived from an EMBL/GenBank/DDBJ whole genome shotgun (WGS) entry which is preliminary data.</text>
</comment>